<reference evidence="2 3" key="1">
    <citation type="submission" date="2020-02" db="EMBL/GenBank/DDBJ databases">
        <title>Genome sequence of strain AETb3-4.</title>
        <authorList>
            <person name="Gao J."/>
            <person name="Zhang X."/>
        </authorList>
    </citation>
    <scope>NUCLEOTIDE SEQUENCE [LARGE SCALE GENOMIC DNA]</scope>
    <source>
        <strain evidence="2 3">AETb3-4</strain>
    </source>
</reference>
<keyword evidence="3" id="KW-1185">Reference proteome</keyword>
<accession>A0A7Y7LYH9</accession>
<dbReference type="AlphaFoldDB" id="A0A7Y7LYH9"/>
<proteinExistence type="predicted"/>
<evidence type="ECO:0000313" key="3">
    <source>
        <dbReference type="Proteomes" id="UP000543556"/>
    </source>
</evidence>
<dbReference type="PRINTS" id="PR00111">
    <property type="entry name" value="ABHYDROLASE"/>
</dbReference>
<feature type="domain" description="AB hydrolase-1" evidence="1">
    <location>
        <begin position="42"/>
        <end position="267"/>
    </location>
</feature>
<keyword evidence="2" id="KW-0378">Hydrolase</keyword>
<dbReference type="PANTHER" id="PTHR43433:SF5">
    <property type="entry name" value="AB HYDROLASE-1 DOMAIN-CONTAINING PROTEIN"/>
    <property type="match status" value="1"/>
</dbReference>
<dbReference type="SUPFAM" id="SSF53474">
    <property type="entry name" value="alpha/beta-Hydrolases"/>
    <property type="match status" value="1"/>
</dbReference>
<comment type="caution">
    <text evidence="2">The sequence shown here is derived from an EMBL/GenBank/DDBJ whole genome shotgun (WGS) entry which is preliminary data.</text>
</comment>
<dbReference type="Gene3D" id="3.40.50.1820">
    <property type="entry name" value="alpha/beta hydrolase"/>
    <property type="match status" value="1"/>
</dbReference>
<dbReference type="InterPro" id="IPR050471">
    <property type="entry name" value="AB_hydrolase"/>
</dbReference>
<dbReference type="Proteomes" id="UP000543556">
    <property type="component" value="Unassembled WGS sequence"/>
</dbReference>
<name>A0A7Y7LYH9_9MICC</name>
<dbReference type="PANTHER" id="PTHR43433">
    <property type="entry name" value="HYDROLASE, ALPHA/BETA FOLD FAMILY PROTEIN"/>
    <property type="match status" value="1"/>
</dbReference>
<dbReference type="GO" id="GO:0016787">
    <property type="term" value="F:hydrolase activity"/>
    <property type="evidence" value="ECO:0007669"/>
    <property type="project" value="UniProtKB-KW"/>
</dbReference>
<gene>
    <name evidence="2" type="ORF">G6034_01260</name>
</gene>
<evidence type="ECO:0000313" key="2">
    <source>
        <dbReference type="EMBL" id="NVM93551.1"/>
    </source>
</evidence>
<dbReference type="InterPro" id="IPR000073">
    <property type="entry name" value="AB_hydrolase_1"/>
</dbReference>
<dbReference type="InterPro" id="IPR029058">
    <property type="entry name" value="AB_hydrolase_fold"/>
</dbReference>
<sequence length="318" mass="34296">MNATRLLQKDFDPLGPQLRSMRVASGRLANYIDEGRPGWTPLVFLGGAGTTVRAFGLLEFARTLREELGVRVISVERNGLGGTAFDPAVGFAEYAEDVWSVLDALGIAEASVVAISGGGPYAAHLAAAQPERIRSLHLACAFSDGRAGTTASFDAGKIAAHPVDWWTFPPESSVHHIPGFTDSAIEEAVRGSFALGRDTPPDGLRQAFELYRSATLPDLSSVCAPSFLYWGSADPLVPAEHRLRWRSQLRRVAHERVYDGEGHDVQYRHWDQILADVAFLGEREIVTADGESLLATPARAAELRAAGAMDGIAAWGTF</sequence>
<evidence type="ECO:0000259" key="1">
    <source>
        <dbReference type="Pfam" id="PF00561"/>
    </source>
</evidence>
<organism evidence="2 3">
    <name type="scientific">Arthrobacter wenxiniae</name>
    <dbReference type="NCBI Taxonomy" id="2713570"/>
    <lineage>
        <taxon>Bacteria</taxon>
        <taxon>Bacillati</taxon>
        <taxon>Actinomycetota</taxon>
        <taxon>Actinomycetes</taxon>
        <taxon>Micrococcales</taxon>
        <taxon>Micrococcaceae</taxon>
        <taxon>Arthrobacter</taxon>
    </lineage>
</organism>
<dbReference type="EMBL" id="JAAMFM010000001">
    <property type="protein sequence ID" value="NVM93551.1"/>
    <property type="molecule type" value="Genomic_DNA"/>
</dbReference>
<dbReference type="RefSeq" id="WP_176633272.1">
    <property type="nucleotide sequence ID" value="NZ_JAAMFM010000001.1"/>
</dbReference>
<protein>
    <submittedName>
        <fullName evidence="2">Alpha/beta hydrolase</fullName>
    </submittedName>
</protein>
<dbReference type="Pfam" id="PF00561">
    <property type="entry name" value="Abhydrolase_1"/>
    <property type="match status" value="1"/>
</dbReference>